<dbReference type="GO" id="GO:0070197">
    <property type="term" value="P:meiotic attachment of telomere to nuclear envelope"/>
    <property type="evidence" value="ECO:0007669"/>
    <property type="project" value="TreeGrafter"/>
</dbReference>
<feature type="compositionally biased region" description="Basic and acidic residues" evidence="1">
    <location>
        <begin position="121"/>
        <end position="146"/>
    </location>
</feature>
<feature type="non-terminal residue" evidence="2">
    <location>
        <position position="1"/>
    </location>
</feature>
<gene>
    <name evidence="2" type="primary">Terb2</name>
    <name evidence="2" type="ORF">INDMAC_R14454</name>
</gene>
<organism evidence="2 3">
    <name type="scientific">Indicator maculatus</name>
    <name type="common">spotted honeyguide</name>
    <dbReference type="NCBI Taxonomy" id="545262"/>
    <lineage>
        <taxon>Eukaryota</taxon>
        <taxon>Metazoa</taxon>
        <taxon>Chordata</taxon>
        <taxon>Craniata</taxon>
        <taxon>Vertebrata</taxon>
        <taxon>Euteleostomi</taxon>
        <taxon>Archelosauria</taxon>
        <taxon>Archosauria</taxon>
        <taxon>Dinosauria</taxon>
        <taxon>Saurischia</taxon>
        <taxon>Theropoda</taxon>
        <taxon>Coelurosauria</taxon>
        <taxon>Aves</taxon>
        <taxon>Neognathae</taxon>
        <taxon>Neoaves</taxon>
        <taxon>Telluraves</taxon>
        <taxon>Coraciimorphae</taxon>
        <taxon>Piciformes</taxon>
        <taxon>Indicatoridae</taxon>
        <taxon>Indicator</taxon>
    </lineage>
</organism>
<dbReference type="Proteomes" id="UP000557230">
    <property type="component" value="Unassembled WGS sequence"/>
</dbReference>
<feature type="region of interest" description="Disordered" evidence="1">
    <location>
        <begin position="111"/>
        <end position="158"/>
    </location>
</feature>
<evidence type="ECO:0000313" key="3">
    <source>
        <dbReference type="Proteomes" id="UP000557230"/>
    </source>
</evidence>
<accession>A0A7L1GJN6</accession>
<dbReference type="PANTHER" id="PTHR35345">
    <property type="entry name" value="TELOMERE REPEATS-BINDING BOUQUET FORMATION PROTEIN 2"/>
    <property type="match status" value="1"/>
</dbReference>
<dbReference type="PANTHER" id="PTHR35345:SF1">
    <property type="entry name" value="TELOMERE REPEATS-BINDING BOUQUET FORMATION PROTEIN 2"/>
    <property type="match status" value="1"/>
</dbReference>
<dbReference type="GO" id="GO:0005637">
    <property type="term" value="C:nuclear inner membrane"/>
    <property type="evidence" value="ECO:0007669"/>
    <property type="project" value="TreeGrafter"/>
</dbReference>
<dbReference type="EMBL" id="VXBD01008103">
    <property type="protein sequence ID" value="NXN13319.1"/>
    <property type="molecule type" value="Genomic_DNA"/>
</dbReference>
<dbReference type="AlphaFoldDB" id="A0A7L1GJN6"/>
<protein>
    <submittedName>
        <fullName evidence="2">TERB2 protein</fullName>
    </submittedName>
</protein>
<evidence type="ECO:0000313" key="2">
    <source>
        <dbReference type="EMBL" id="NXN13319.1"/>
    </source>
</evidence>
<keyword evidence="3" id="KW-1185">Reference proteome</keyword>
<dbReference type="Pfam" id="PF15101">
    <property type="entry name" value="TERB2"/>
    <property type="match status" value="1"/>
</dbReference>
<feature type="non-terminal residue" evidence="2">
    <location>
        <position position="225"/>
    </location>
</feature>
<evidence type="ECO:0000256" key="1">
    <source>
        <dbReference type="SAM" id="MobiDB-lite"/>
    </source>
</evidence>
<dbReference type="GO" id="GO:0007129">
    <property type="term" value="P:homologous chromosome pairing at meiosis"/>
    <property type="evidence" value="ECO:0007669"/>
    <property type="project" value="TreeGrafter"/>
</dbReference>
<reference evidence="2 3" key="1">
    <citation type="submission" date="2019-09" db="EMBL/GenBank/DDBJ databases">
        <title>Bird 10,000 Genomes (B10K) Project - Family phase.</title>
        <authorList>
            <person name="Zhang G."/>
        </authorList>
    </citation>
    <scope>NUCLEOTIDE SEQUENCE [LARGE SCALE GENOMIC DNA]</scope>
    <source>
        <strain evidence="2">B10K-DU-001-78</strain>
        <tissue evidence="2">Muscle</tissue>
    </source>
</reference>
<sequence length="225" mass="25397">MFRGHRAWFSQSVSPGPRELWAAGGGVLAPWRDADYLFSSDAAHPDTRRIHESLDYLEGRATIFHSQYLSAGESTSMGANLSVVLGHFVLPPACMQEEIRRKIGRFVWEQAEESQAGEPSDTQRAEPEAVRRGSEEEAEEGVRDLVESEEENGSRTSSQEEFLYHALQEYPMNNMVTGYASARDLKQYRGELRDFTPGSSGYAAYFVRKEISLCYDSKGRTRRGR</sequence>
<comment type="caution">
    <text evidence="2">The sequence shown here is derived from an EMBL/GenBank/DDBJ whole genome shotgun (WGS) entry which is preliminary data.</text>
</comment>
<dbReference type="OrthoDB" id="5278943at2759"/>
<dbReference type="InterPro" id="IPR028065">
    <property type="entry name" value="TERB2"/>
</dbReference>
<proteinExistence type="predicted"/>
<name>A0A7L1GJN6_9PICI</name>